<dbReference type="Pfam" id="PF01915">
    <property type="entry name" value="Glyco_hydro_3_C"/>
    <property type="match status" value="1"/>
</dbReference>
<keyword evidence="3 5" id="KW-0378">Hydrolase</keyword>
<feature type="domain" description="Fibronectin type III-like" evidence="4">
    <location>
        <begin position="651"/>
        <end position="720"/>
    </location>
</feature>
<gene>
    <name evidence="5" type="ORF">MNBD_BACTEROID01-2184</name>
</gene>
<dbReference type="InterPro" id="IPR026891">
    <property type="entry name" value="Fn3-like"/>
</dbReference>
<dbReference type="InterPro" id="IPR036881">
    <property type="entry name" value="Glyco_hydro_3_C_sf"/>
</dbReference>
<dbReference type="GO" id="GO:0045493">
    <property type="term" value="P:xylan catabolic process"/>
    <property type="evidence" value="ECO:0007669"/>
    <property type="project" value="InterPro"/>
</dbReference>
<evidence type="ECO:0000256" key="1">
    <source>
        <dbReference type="ARBA" id="ARBA00005336"/>
    </source>
</evidence>
<dbReference type="Gene3D" id="2.60.40.10">
    <property type="entry name" value="Immunoglobulins"/>
    <property type="match status" value="1"/>
</dbReference>
<dbReference type="GO" id="GO:0008422">
    <property type="term" value="F:beta-glucosidase activity"/>
    <property type="evidence" value="ECO:0007669"/>
    <property type="project" value="UniProtKB-EC"/>
</dbReference>
<dbReference type="Pfam" id="PF14310">
    <property type="entry name" value="Fn3-like"/>
    <property type="match status" value="1"/>
</dbReference>
<dbReference type="AlphaFoldDB" id="A0A3B0UGT0"/>
<dbReference type="InterPro" id="IPR001764">
    <property type="entry name" value="Glyco_hydro_3_N"/>
</dbReference>
<organism evidence="5">
    <name type="scientific">hydrothermal vent metagenome</name>
    <dbReference type="NCBI Taxonomy" id="652676"/>
    <lineage>
        <taxon>unclassified sequences</taxon>
        <taxon>metagenomes</taxon>
        <taxon>ecological metagenomes</taxon>
    </lineage>
</organism>
<dbReference type="PANTHER" id="PTHR42721:SF3">
    <property type="entry name" value="BETA-D-XYLOSIDASE 5-RELATED"/>
    <property type="match status" value="1"/>
</dbReference>
<reference evidence="5" key="1">
    <citation type="submission" date="2018-06" db="EMBL/GenBank/DDBJ databases">
        <authorList>
            <person name="Zhirakovskaya E."/>
        </authorList>
    </citation>
    <scope>NUCLEOTIDE SEQUENCE</scope>
</reference>
<evidence type="ECO:0000256" key="3">
    <source>
        <dbReference type="ARBA" id="ARBA00022801"/>
    </source>
</evidence>
<dbReference type="Pfam" id="PF00933">
    <property type="entry name" value="Glyco_hydro_3"/>
    <property type="match status" value="1"/>
</dbReference>
<dbReference type="SMART" id="SM01217">
    <property type="entry name" value="Fn3_like"/>
    <property type="match status" value="1"/>
</dbReference>
<dbReference type="EC" id="3.2.1.21" evidence="5"/>
<evidence type="ECO:0000259" key="4">
    <source>
        <dbReference type="SMART" id="SM01217"/>
    </source>
</evidence>
<sequence length="741" mass="81573">MNLLKFFTAFLLLLAVFSCKNQTTEKKAYDPAPDLEPYQNYSLSIDERVDDLISRLTLDEKAKQMINAAEAIPRLDIPEYNWWNECLHGVARSGRATVFPQPIGMAATFDPGLIFRVATAISDEARAIHNVAIGRGDRSQYKGLTFWTPNVNIFRDPRWGRGQETYGEDPFLSGALGAAFVKGLQGDDPHYMKAAACAKHYAVHSGPEGLRHHFNAVVSDKDLYETYLPAFKALVDADVEIVMCAYNRTNGKPCCGSETLLMQILRDDWGFNGHVVSDCGAIADIYKNHKYTKTPEESVALAIKNQVNLNCGSIYKCIPSAVKQGLLTETEVDEALRGLLRTRFKLGLMDPYELNPYNSIPVSVIHSDAHKLLSRETARKSVVLLKNKNNVLPLRKDLKKGVFVTGPMAGNIDVLIGNYYGPSDDLVTFYEGIVGKVDNGVTVFYKHGVLFNQENLNPADWSTGRAKVTGATIAVLGISGLIEGEEGESIASTARGDREDIGLPESQLNYLKKLRKVAPNKPIIVVLTGGSPIACPEVQELADAVLFAWYPGEQGGNAVADIIFGDAVPSGRLPVTFPVSLKQLPPYEDYSMVGRTYRYMEQAPLYPFGFGLSYTTFEYSNISLSKSEIEKGESVTAKVTITNTGSFEAEEVVQLYITDKEASFRVPLYSLKGIRKVALKQGESKEVVFGITENTMSSINDEGRAEIEPGEIIVYIGGSSPCQRSKELGVENIRQASIFIK</sequence>
<dbReference type="InterPro" id="IPR036962">
    <property type="entry name" value="Glyco_hydro_3_N_sf"/>
</dbReference>
<protein>
    <submittedName>
        <fullName evidence="5">Beta-glucosidase</fullName>
        <ecNumber evidence="5">3.2.1.21</ecNumber>
    </submittedName>
</protein>
<evidence type="ECO:0000256" key="2">
    <source>
        <dbReference type="ARBA" id="ARBA00022729"/>
    </source>
</evidence>
<dbReference type="SUPFAM" id="SSF52279">
    <property type="entry name" value="Beta-D-glucan exohydrolase, C-terminal domain"/>
    <property type="match status" value="1"/>
</dbReference>
<keyword evidence="2" id="KW-0732">Signal</keyword>
<dbReference type="Gene3D" id="3.20.20.300">
    <property type="entry name" value="Glycoside hydrolase, family 3, N-terminal domain"/>
    <property type="match status" value="1"/>
</dbReference>
<dbReference type="GO" id="GO:0009044">
    <property type="term" value="F:xylan 1,4-beta-xylosidase activity"/>
    <property type="evidence" value="ECO:0007669"/>
    <property type="project" value="InterPro"/>
</dbReference>
<comment type="similarity">
    <text evidence="1">Belongs to the glycosyl hydrolase 3 family.</text>
</comment>
<evidence type="ECO:0000313" key="5">
    <source>
        <dbReference type="EMBL" id="VAW24517.1"/>
    </source>
</evidence>
<dbReference type="PANTHER" id="PTHR42721">
    <property type="entry name" value="SUGAR HYDROLASE-RELATED"/>
    <property type="match status" value="1"/>
</dbReference>
<dbReference type="InterPro" id="IPR017853">
    <property type="entry name" value="GH"/>
</dbReference>
<accession>A0A3B0UGT0</accession>
<proteinExistence type="inferred from homology"/>
<dbReference type="GO" id="GO:0046556">
    <property type="term" value="F:alpha-L-arabinofuranosidase activity"/>
    <property type="evidence" value="ECO:0007669"/>
    <property type="project" value="TreeGrafter"/>
</dbReference>
<dbReference type="GO" id="GO:0031222">
    <property type="term" value="P:arabinan catabolic process"/>
    <property type="evidence" value="ECO:0007669"/>
    <property type="project" value="TreeGrafter"/>
</dbReference>
<dbReference type="PROSITE" id="PS51257">
    <property type="entry name" value="PROKAR_LIPOPROTEIN"/>
    <property type="match status" value="1"/>
</dbReference>
<dbReference type="PRINTS" id="PR00133">
    <property type="entry name" value="GLHYDRLASE3"/>
</dbReference>
<dbReference type="Gene3D" id="3.40.50.1700">
    <property type="entry name" value="Glycoside hydrolase family 3 C-terminal domain"/>
    <property type="match status" value="1"/>
</dbReference>
<dbReference type="FunFam" id="2.60.40.10:FF:000495">
    <property type="entry name" value="Periplasmic beta-glucosidase"/>
    <property type="match status" value="1"/>
</dbReference>
<dbReference type="SUPFAM" id="SSF51445">
    <property type="entry name" value="(Trans)glycosidases"/>
    <property type="match status" value="1"/>
</dbReference>
<dbReference type="InterPro" id="IPR002772">
    <property type="entry name" value="Glyco_hydro_3_C"/>
</dbReference>
<dbReference type="InterPro" id="IPR044993">
    <property type="entry name" value="BXL"/>
</dbReference>
<dbReference type="EMBL" id="UOEP01000217">
    <property type="protein sequence ID" value="VAW24517.1"/>
    <property type="molecule type" value="Genomic_DNA"/>
</dbReference>
<keyword evidence="5" id="KW-0326">Glycosidase</keyword>
<name>A0A3B0UGT0_9ZZZZ</name>
<dbReference type="InterPro" id="IPR013783">
    <property type="entry name" value="Ig-like_fold"/>
</dbReference>